<keyword evidence="1" id="KW-0479">Metal-binding</keyword>
<dbReference type="PROSITE" id="PS00723">
    <property type="entry name" value="POLYPRENYL_SYNTHASE_1"/>
    <property type="match status" value="1"/>
</dbReference>
<dbReference type="GO" id="GO:0004659">
    <property type="term" value="F:prenyltransferase activity"/>
    <property type="evidence" value="ECO:0007669"/>
    <property type="project" value="InterPro"/>
</dbReference>
<reference evidence="4" key="1">
    <citation type="journal article" date="2020" name="mSystems">
        <title>Genome- and Community-Level Interaction Insights into Carbon Utilization and Element Cycling Functions of Hydrothermarchaeota in Hydrothermal Sediment.</title>
        <authorList>
            <person name="Zhou Z."/>
            <person name="Liu Y."/>
            <person name="Xu W."/>
            <person name="Pan J."/>
            <person name="Luo Z.H."/>
            <person name="Li M."/>
        </authorList>
    </citation>
    <scope>NUCLEOTIDE SEQUENCE [LARGE SCALE GENOMIC DNA]</scope>
    <source>
        <strain evidence="4">SpSt-1056</strain>
    </source>
</reference>
<evidence type="ECO:0000256" key="2">
    <source>
        <dbReference type="ARBA" id="ARBA00022842"/>
    </source>
</evidence>
<dbReference type="GO" id="GO:0046872">
    <property type="term" value="F:metal ion binding"/>
    <property type="evidence" value="ECO:0007669"/>
    <property type="project" value="UniProtKB-KW"/>
</dbReference>
<dbReference type="AlphaFoldDB" id="A0A7C5QAJ4"/>
<protein>
    <submittedName>
        <fullName evidence="4">Polyprenyl synthetase family protein</fullName>
    </submittedName>
</protein>
<dbReference type="CDD" id="cd00685">
    <property type="entry name" value="Trans_IPPS_HT"/>
    <property type="match status" value="1"/>
</dbReference>
<name>A0A7C5QAJ4_CALS0</name>
<dbReference type="PANTHER" id="PTHR12001">
    <property type="entry name" value="GERANYLGERANYL PYROPHOSPHATE SYNTHASE"/>
    <property type="match status" value="1"/>
</dbReference>
<keyword evidence="2" id="KW-0460">Magnesium</keyword>
<proteinExistence type="inferred from homology"/>
<dbReference type="PANTHER" id="PTHR12001:SF44">
    <property type="entry name" value="GERANYLGERANYL PYROPHOSPHATE SYNTHASE"/>
    <property type="match status" value="1"/>
</dbReference>
<dbReference type="SFLD" id="SFLDS00005">
    <property type="entry name" value="Isoprenoid_Synthase_Type_I"/>
    <property type="match status" value="1"/>
</dbReference>
<organism evidence="4">
    <name type="scientific">Caldiarchaeum subterraneum</name>
    <dbReference type="NCBI Taxonomy" id="311458"/>
    <lineage>
        <taxon>Archaea</taxon>
        <taxon>Nitrososphaerota</taxon>
        <taxon>Candidatus Caldarchaeales</taxon>
        <taxon>Candidatus Caldarchaeaceae</taxon>
        <taxon>Candidatus Caldarchaeum</taxon>
    </lineage>
</organism>
<dbReference type="EMBL" id="DRWN01000058">
    <property type="protein sequence ID" value="HHK68850.1"/>
    <property type="molecule type" value="Genomic_DNA"/>
</dbReference>
<comment type="caution">
    <text evidence="4">The sequence shown here is derived from an EMBL/GenBank/DDBJ whole genome shotgun (WGS) entry which is preliminary data.</text>
</comment>
<dbReference type="Pfam" id="PF00348">
    <property type="entry name" value="polyprenyl_synt"/>
    <property type="match status" value="1"/>
</dbReference>
<dbReference type="GO" id="GO:0008299">
    <property type="term" value="P:isoprenoid biosynthetic process"/>
    <property type="evidence" value="ECO:0007669"/>
    <property type="project" value="InterPro"/>
</dbReference>
<sequence length="354" mass="39537">MMSLESEVMAFLAEYASSVEAAVEKLIPKSFSHDFLVREFGEPRFRYSPESLTEGLSKPFWELFSRGGKRWRPALTVLTYEALGGRLEQIALAAAVPEIIHNATLMVDDVEDSSLLRRGKPCIHLIYGVDIAVNTGNALYYLPVYLLTKNAGEEKQAKVLRRYVEMMVKLSLGQTLDIVWHKGLVDGVTEEDYLQMASYKTGSLARFAVEIACIYAGRYDLLDELGGFGEAVGTAFQIQDDYLNIFGEQEKYRKEIGGDITEGKYTLMTVYALRHLPADKSSRLREILASHTSEPDKIAEAIGLINESGAGEYARAVSRKIVEEAWIKASKVLPSSEAKKKLEKLASFLVERTL</sequence>
<evidence type="ECO:0000256" key="1">
    <source>
        <dbReference type="ARBA" id="ARBA00022723"/>
    </source>
</evidence>
<dbReference type="SUPFAM" id="SSF48576">
    <property type="entry name" value="Terpenoid synthases"/>
    <property type="match status" value="1"/>
</dbReference>
<dbReference type="InterPro" id="IPR033749">
    <property type="entry name" value="Polyprenyl_synt_CS"/>
</dbReference>
<accession>A0A7C5QAJ4</accession>
<dbReference type="InterPro" id="IPR000092">
    <property type="entry name" value="Polyprenyl_synt"/>
</dbReference>
<evidence type="ECO:0000256" key="3">
    <source>
        <dbReference type="RuleBase" id="RU004466"/>
    </source>
</evidence>
<comment type="similarity">
    <text evidence="3">Belongs to the FPP/GGPP synthase family.</text>
</comment>
<gene>
    <name evidence="4" type="ORF">ENM11_06845</name>
</gene>
<evidence type="ECO:0000313" key="4">
    <source>
        <dbReference type="EMBL" id="HHK68850.1"/>
    </source>
</evidence>
<dbReference type="PROSITE" id="PS00444">
    <property type="entry name" value="POLYPRENYL_SYNTHASE_2"/>
    <property type="match status" value="1"/>
</dbReference>
<dbReference type="InterPro" id="IPR008949">
    <property type="entry name" value="Isoprenoid_synthase_dom_sf"/>
</dbReference>
<dbReference type="SFLD" id="SFLDG01017">
    <property type="entry name" value="Polyprenyl_Transferase_Like"/>
    <property type="match status" value="1"/>
</dbReference>
<dbReference type="Gene3D" id="1.10.600.10">
    <property type="entry name" value="Farnesyl Diphosphate Synthase"/>
    <property type="match status" value="1"/>
</dbReference>
<keyword evidence="3" id="KW-0808">Transferase</keyword>